<evidence type="ECO:0000313" key="2">
    <source>
        <dbReference type="Proteomes" id="UP000717534"/>
    </source>
</evidence>
<sequence>MKTKKDFPEGLEPQGKQKFNFHCHEGVDCYMICCRNVEMFLYPYDILRLKNFLKISSQEFMENYTRVVPGTGHPYFPSVMLRLTDDESKSCPFLGKDGCDIYMERPSACRTYPLERGVDRSPEKGVNSEFYFMTNHEYCHGHQEGKTFTVKKWIRNQRLDDYNLMNDLWAEVDTVFSRNPWMGEGSGGPKQQVAFTACYDIDNFRLMIAKHDLLDRFTVSRDQKRRINESDTELLKFSFEWIKNFLGAPSSLLAR</sequence>
<dbReference type="PANTHER" id="PTHR35866:SF1">
    <property type="entry name" value="YKGJ FAMILY CYSTEINE CLUSTER PROTEIN"/>
    <property type="match status" value="1"/>
</dbReference>
<dbReference type="Pfam" id="PF03692">
    <property type="entry name" value="CxxCxxCC"/>
    <property type="match status" value="1"/>
</dbReference>
<organism evidence="1 2">
    <name type="scientific">Desulfotalea psychrophila</name>
    <dbReference type="NCBI Taxonomy" id="84980"/>
    <lineage>
        <taxon>Bacteria</taxon>
        <taxon>Pseudomonadati</taxon>
        <taxon>Thermodesulfobacteriota</taxon>
        <taxon>Desulfobulbia</taxon>
        <taxon>Desulfobulbales</taxon>
        <taxon>Desulfocapsaceae</taxon>
        <taxon>Desulfotalea</taxon>
    </lineage>
</organism>
<accession>A0ABS3AUI5</accession>
<name>A0ABS3AUI5_9BACT</name>
<protein>
    <submittedName>
        <fullName evidence="1">YkgJ family cysteine cluster protein</fullName>
    </submittedName>
</protein>
<dbReference type="EMBL" id="JAFITO010000049">
    <property type="protein sequence ID" value="MBN4068766.1"/>
    <property type="molecule type" value="Genomic_DNA"/>
</dbReference>
<dbReference type="PANTHER" id="PTHR35866">
    <property type="entry name" value="PUTATIVE-RELATED"/>
    <property type="match status" value="1"/>
</dbReference>
<comment type="caution">
    <text evidence="1">The sequence shown here is derived from an EMBL/GenBank/DDBJ whole genome shotgun (WGS) entry which is preliminary data.</text>
</comment>
<gene>
    <name evidence="1" type="ORF">JYU06_04530</name>
</gene>
<dbReference type="Proteomes" id="UP000717534">
    <property type="component" value="Unassembled WGS sequence"/>
</dbReference>
<evidence type="ECO:0000313" key="1">
    <source>
        <dbReference type="EMBL" id="MBN4068766.1"/>
    </source>
</evidence>
<keyword evidence="2" id="KW-1185">Reference proteome</keyword>
<reference evidence="1 2" key="1">
    <citation type="submission" date="2021-02" db="EMBL/GenBank/DDBJ databases">
        <title>Activity-based single-cell genomes from oceanic crustal fluid captures similar information to metagenomic and metatranscriptomic surveys with orders of magnitude less sampling.</title>
        <authorList>
            <person name="D'Angelo T.S."/>
            <person name="Orcutt B.N."/>
        </authorList>
    </citation>
    <scope>NUCLEOTIDE SEQUENCE [LARGE SCALE GENOMIC DNA]</scope>
    <source>
        <strain evidence="1">AH-315-G02</strain>
    </source>
</reference>
<dbReference type="InterPro" id="IPR005358">
    <property type="entry name" value="Puta_zinc/iron-chelating_dom"/>
</dbReference>
<proteinExistence type="predicted"/>